<dbReference type="GO" id="GO:0005886">
    <property type="term" value="C:plasma membrane"/>
    <property type="evidence" value="ECO:0007669"/>
    <property type="project" value="UniProtKB-SubCell"/>
</dbReference>
<dbReference type="AlphaFoldDB" id="A0A1G2T1X6"/>
<gene>
    <name evidence="10" type="ORF">A2758_02395</name>
</gene>
<evidence type="ECO:0000256" key="5">
    <source>
        <dbReference type="ARBA" id="ARBA00022927"/>
    </source>
</evidence>
<evidence type="ECO:0000256" key="1">
    <source>
        <dbReference type="ARBA" id="ARBA00004141"/>
    </source>
</evidence>
<dbReference type="Pfam" id="PF03840">
    <property type="entry name" value="SecG"/>
    <property type="match status" value="1"/>
</dbReference>
<comment type="similarity">
    <text evidence="2 9">Belongs to the SecG family.</text>
</comment>
<reference evidence="10 11" key="1">
    <citation type="journal article" date="2016" name="Nat. Commun.">
        <title>Thousands of microbial genomes shed light on interconnected biogeochemical processes in an aquifer system.</title>
        <authorList>
            <person name="Anantharaman K."/>
            <person name="Brown C.T."/>
            <person name="Hug L.A."/>
            <person name="Sharon I."/>
            <person name="Castelle C.J."/>
            <person name="Probst A.J."/>
            <person name="Thomas B.C."/>
            <person name="Singh A."/>
            <person name="Wilkins M.J."/>
            <person name="Karaoz U."/>
            <person name="Brodie E.L."/>
            <person name="Williams K.H."/>
            <person name="Hubbard S.S."/>
            <person name="Banfield J.F."/>
        </authorList>
    </citation>
    <scope>NUCLEOTIDE SEQUENCE [LARGE SCALE GENOMIC DNA]</scope>
</reference>
<comment type="subcellular location">
    <subcellularLocation>
        <location evidence="9">Cell membrane</location>
        <topology evidence="9">Multi-pass membrane protein</topology>
    </subcellularLocation>
    <subcellularLocation>
        <location evidence="1">Membrane</location>
        <topology evidence="1">Multi-pass membrane protein</topology>
    </subcellularLocation>
</comment>
<keyword evidence="9" id="KW-1003">Cell membrane</keyword>
<dbReference type="EMBL" id="MHVJ01000013">
    <property type="protein sequence ID" value="OHA91290.1"/>
    <property type="molecule type" value="Genomic_DNA"/>
</dbReference>
<keyword evidence="3 9" id="KW-0813">Transport</keyword>
<evidence type="ECO:0000256" key="6">
    <source>
        <dbReference type="ARBA" id="ARBA00022989"/>
    </source>
</evidence>
<evidence type="ECO:0000256" key="2">
    <source>
        <dbReference type="ARBA" id="ARBA00008445"/>
    </source>
</evidence>
<evidence type="ECO:0000256" key="8">
    <source>
        <dbReference type="ARBA" id="ARBA00023136"/>
    </source>
</evidence>
<comment type="function">
    <text evidence="9">Involved in protein export. Participates in an early event of protein translocation.</text>
</comment>
<sequence>MVQALPYIQIVLSVLLVAGILLQRSEASLGSAFGSDSAGGTRFTRRGFEKTLFNGTILIAVLFVLSAFASLLLPR</sequence>
<evidence type="ECO:0000313" key="10">
    <source>
        <dbReference type="EMBL" id="OHA91290.1"/>
    </source>
</evidence>
<feature type="transmembrane region" description="Helical" evidence="9">
    <location>
        <begin position="51"/>
        <end position="73"/>
    </location>
</feature>
<dbReference type="GO" id="GO:0009306">
    <property type="term" value="P:protein secretion"/>
    <property type="evidence" value="ECO:0007669"/>
    <property type="project" value="UniProtKB-UniRule"/>
</dbReference>
<keyword evidence="8 9" id="KW-0472">Membrane</keyword>
<comment type="caution">
    <text evidence="10">The sequence shown here is derived from an EMBL/GenBank/DDBJ whole genome shotgun (WGS) entry which is preliminary data.</text>
</comment>
<keyword evidence="4 9" id="KW-0812">Transmembrane</keyword>
<keyword evidence="5 9" id="KW-0653">Protein transport</keyword>
<evidence type="ECO:0000256" key="7">
    <source>
        <dbReference type="ARBA" id="ARBA00023010"/>
    </source>
</evidence>
<dbReference type="Proteomes" id="UP000178612">
    <property type="component" value="Unassembled WGS sequence"/>
</dbReference>
<name>A0A1G2T1X6_9BACT</name>
<accession>A0A1G2T1X6</accession>
<evidence type="ECO:0000256" key="3">
    <source>
        <dbReference type="ARBA" id="ARBA00022448"/>
    </source>
</evidence>
<evidence type="ECO:0000256" key="9">
    <source>
        <dbReference type="RuleBase" id="RU365087"/>
    </source>
</evidence>
<proteinExistence type="inferred from homology"/>
<evidence type="ECO:0000313" key="11">
    <source>
        <dbReference type="Proteomes" id="UP000178612"/>
    </source>
</evidence>
<dbReference type="InterPro" id="IPR004692">
    <property type="entry name" value="SecG"/>
</dbReference>
<keyword evidence="7 9" id="KW-0811">Translocation</keyword>
<keyword evidence="6 9" id="KW-1133">Transmembrane helix</keyword>
<protein>
    <recommendedName>
        <fullName evidence="9">Protein-export membrane protein SecG</fullName>
    </recommendedName>
</protein>
<dbReference type="NCBIfam" id="TIGR00810">
    <property type="entry name" value="secG"/>
    <property type="match status" value="1"/>
</dbReference>
<comment type="caution">
    <text evidence="9">Lacks conserved residue(s) required for the propagation of feature annotation.</text>
</comment>
<organism evidence="10 11">
    <name type="scientific">Candidatus Zambryskibacteria bacterium RIFCSPHIGHO2_01_FULL_49_18</name>
    <dbReference type="NCBI Taxonomy" id="1802740"/>
    <lineage>
        <taxon>Bacteria</taxon>
        <taxon>Candidatus Zambryskiibacteriota</taxon>
    </lineage>
</organism>
<evidence type="ECO:0000256" key="4">
    <source>
        <dbReference type="ARBA" id="ARBA00022692"/>
    </source>
</evidence>
<dbReference type="GO" id="GO:0015450">
    <property type="term" value="F:protein-transporting ATPase activity"/>
    <property type="evidence" value="ECO:0007669"/>
    <property type="project" value="UniProtKB-UniRule"/>
</dbReference>